<dbReference type="GO" id="GO:0005737">
    <property type="term" value="C:cytoplasm"/>
    <property type="evidence" value="ECO:0007669"/>
    <property type="project" value="UniProtKB-SubCell"/>
</dbReference>
<dbReference type="FunFam" id="3.40.50.150:FF:000101">
    <property type="entry name" value="Thiopurine S-methyltransferase"/>
    <property type="match status" value="1"/>
</dbReference>
<keyword evidence="5 9" id="KW-0963">Cytoplasm</keyword>
<proteinExistence type="inferred from homology"/>
<evidence type="ECO:0000256" key="3">
    <source>
        <dbReference type="ARBA" id="ARBA00008145"/>
    </source>
</evidence>
<dbReference type="EMBL" id="QFXE01000010">
    <property type="protein sequence ID" value="RDH86229.1"/>
    <property type="molecule type" value="Genomic_DNA"/>
</dbReference>
<keyword evidence="6 9" id="KW-0489">Methyltransferase</keyword>
<keyword evidence="8 9" id="KW-0949">S-adenosyl-L-methionine</keyword>
<dbReference type="GO" id="GO:0010038">
    <property type="term" value="P:response to metal ion"/>
    <property type="evidence" value="ECO:0007669"/>
    <property type="project" value="InterPro"/>
</dbReference>
<dbReference type="NCBIfam" id="TIGR03840">
    <property type="entry name" value="TMPT_Se_Te"/>
    <property type="match status" value="1"/>
</dbReference>
<dbReference type="PANTHER" id="PTHR10259">
    <property type="entry name" value="THIOPURINE S-METHYLTRANSFERASE"/>
    <property type="match status" value="1"/>
</dbReference>
<dbReference type="GO" id="GO:0008119">
    <property type="term" value="F:thiopurine S-methyltransferase activity"/>
    <property type="evidence" value="ECO:0007669"/>
    <property type="project" value="UniProtKB-UniRule"/>
</dbReference>
<dbReference type="AlphaFoldDB" id="A0A370DMT4"/>
<dbReference type="InterPro" id="IPR025835">
    <property type="entry name" value="Thiopurine_S-MeTrfase"/>
</dbReference>
<feature type="binding site" evidence="9">
    <location>
        <position position="123"/>
    </location>
    <ligand>
        <name>S-adenosyl-L-methionine</name>
        <dbReference type="ChEBI" id="CHEBI:59789"/>
    </ligand>
</feature>
<feature type="binding site" evidence="9">
    <location>
        <position position="66"/>
    </location>
    <ligand>
        <name>S-adenosyl-L-methionine</name>
        <dbReference type="ChEBI" id="CHEBI:59789"/>
    </ligand>
</feature>
<keyword evidence="11" id="KW-1185">Reference proteome</keyword>
<dbReference type="Proteomes" id="UP000254771">
    <property type="component" value="Unassembled WGS sequence"/>
</dbReference>
<evidence type="ECO:0000256" key="5">
    <source>
        <dbReference type="ARBA" id="ARBA00022490"/>
    </source>
</evidence>
<evidence type="ECO:0000313" key="11">
    <source>
        <dbReference type="Proteomes" id="UP000254771"/>
    </source>
</evidence>
<dbReference type="PROSITE" id="PS51585">
    <property type="entry name" value="SAM_MT_TPMT"/>
    <property type="match status" value="1"/>
</dbReference>
<evidence type="ECO:0000256" key="2">
    <source>
        <dbReference type="ARBA" id="ARBA00004496"/>
    </source>
</evidence>
<reference evidence="10 11" key="1">
    <citation type="journal article" date="2018" name="ISME J.">
        <title>Endosymbiont genomes yield clues of tubeworm success.</title>
        <authorList>
            <person name="Li Y."/>
            <person name="Liles M.R."/>
            <person name="Halanych K.M."/>
        </authorList>
    </citation>
    <scope>NUCLEOTIDE SEQUENCE [LARGE SCALE GENOMIC DNA]</scope>
    <source>
        <strain evidence="10">A1462</strain>
    </source>
</reference>
<dbReference type="EC" id="2.1.1.67" evidence="4 9"/>
<dbReference type="PIRSF" id="PIRSF023956">
    <property type="entry name" value="Thiopurine_S-methyltransferase"/>
    <property type="match status" value="1"/>
</dbReference>
<sequence length="217" mass="25123">MEPDFWIERWRQNQIGFHQHEINTHLQTFWGSLKVEGQSRIFVPLCGKSRDLLWLRAQGHEVLGIEISPIAVGDFFQENNLTPRITQTGAFTEYSTDGLTLLLGDFFDLRRDDLKGIGGIYDRASLVALPPEMRARYARHLIEIKPSAATTLLVTMEYDQAEMQGPPFAVHEDEVRSLYQADYRIETLFSQQILDENPQFRNKGLSQLTEKVYQLHR</sequence>
<feature type="binding site" evidence="9">
    <location>
        <position position="45"/>
    </location>
    <ligand>
        <name>S-adenosyl-L-methionine</name>
        <dbReference type="ChEBI" id="CHEBI:59789"/>
    </ligand>
</feature>
<dbReference type="InterPro" id="IPR022474">
    <property type="entry name" value="Thiopur_S-MeTfrase_Se/Te_detox"/>
</dbReference>
<evidence type="ECO:0000256" key="8">
    <source>
        <dbReference type="ARBA" id="ARBA00022691"/>
    </source>
</evidence>
<dbReference type="PANTHER" id="PTHR10259:SF11">
    <property type="entry name" value="THIOPURINE S-METHYLTRANSFERASE"/>
    <property type="match status" value="1"/>
</dbReference>
<dbReference type="GO" id="GO:0032259">
    <property type="term" value="P:methylation"/>
    <property type="evidence" value="ECO:0007669"/>
    <property type="project" value="UniProtKB-KW"/>
</dbReference>
<evidence type="ECO:0000256" key="1">
    <source>
        <dbReference type="ARBA" id="ARBA00000903"/>
    </source>
</evidence>
<comment type="similarity">
    <text evidence="3 9">Belongs to the class I-like SAM-binding methyltransferase superfamily. TPMT family.</text>
</comment>
<keyword evidence="7 9" id="KW-0808">Transferase</keyword>
<name>A0A370DMT4_9GAMM</name>
<dbReference type="HAMAP" id="MF_00812">
    <property type="entry name" value="Thiopur_methtran"/>
    <property type="match status" value="1"/>
</dbReference>
<dbReference type="NCBIfam" id="NF009732">
    <property type="entry name" value="PRK13255.1"/>
    <property type="match status" value="1"/>
</dbReference>
<gene>
    <name evidence="9" type="primary">tpm</name>
    <name evidence="10" type="ORF">DIZ78_08580</name>
</gene>
<evidence type="ECO:0000256" key="9">
    <source>
        <dbReference type="HAMAP-Rule" id="MF_00812"/>
    </source>
</evidence>
<feature type="binding site" evidence="9">
    <location>
        <position position="10"/>
    </location>
    <ligand>
        <name>S-adenosyl-L-methionine</name>
        <dbReference type="ChEBI" id="CHEBI:59789"/>
    </ligand>
</feature>
<dbReference type="Pfam" id="PF05724">
    <property type="entry name" value="TPMT"/>
    <property type="match status" value="1"/>
</dbReference>
<dbReference type="InterPro" id="IPR008854">
    <property type="entry name" value="TPMT"/>
</dbReference>
<protein>
    <recommendedName>
        <fullName evidence="4 9">Thiopurine S-methyltransferase</fullName>
        <ecNumber evidence="4 9">2.1.1.67</ecNumber>
    </recommendedName>
    <alternativeName>
        <fullName evidence="9">Thiopurine methyltransferase</fullName>
    </alternativeName>
</protein>
<dbReference type="Gene3D" id="3.40.50.150">
    <property type="entry name" value="Vaccinia Virus protein VP39"/>
    <property type="match status" value="1"/>
</dbReference>
<comment type="catalytic activity">
    <reaction evidence="1 9">
        <text>S-adenosyl-L-methionine + a thiopurine = S-adenosyl-L-homocysteine + a thiopurine S-methylether.</text>
        <dbReference type="EC" id="2.1.1.67"/>
    </reaction>
</comment>
<comment type="caution">
    <text evidence="10">The sequence shown here is derived from an EMBL/GenBank/DDBJ whole genome shotgun (WGS) entry which is preliminary data.</text>
</comment>
<evidence type="ECO:0000256" key="6">
    <source>
        <dbReference type="ARBA" id="ARBA00022603"/>
    </source>
</evidence>
<evidence type="ECO:0000256" key="7">
    <source>
        <dbReference type="ARBA" id="ARBA00022679"/>
    </source>
</evidence>
<comment type="subcellular location">
    <subcellularLocation>
        <location evidence="2 9">Cytoplasm</location>
    </subcellularLocation>
</comment>
<dbReference type="SUPFAM" id="SSF53335">
    <property type="entry name" value="S-adenosyl-L-methionine-dependent methyltransferases"/>
    <property type="match status" value="1"/>
</dbReference>
<accession>A0A370DMT4</accession>
<dbReference type="InterPro" id="IPR029063">
    <property type="entry name" value="SAM-dependent_MTases_sf"/>
</dbReference>
<organism evidence="10 11">
    <name type="scientific">endosymbiont of Escarpia spicata</name>
    <dbReference type="NCBI Taxonomy" id="2200908"/>
    <lineage>
        <taxon>Bacteria</taxon>
        <taxon>Pseudomonadati</taxon>
        <taxon>Pseudomonadota</taxon>
        <taxon>Gammaproteobacteria</taxon>
        <taxon>sulfur-oxidizing symbionts</taxon>
    </lineage>
</organism>
<evidence type="ECO:0000256" key="4">
    <source>
        <dbReference type="ARBA" id="ARBA00011905"/>
    </source>
</evidence>
<evidence type="ECO:0000313" key="10">
    <source>
        <dbReference type="EMBL" id="RDH86229.1"/>
    </source>
</evidence>